<organism evidence="2 3">
    <name type="scientific">Methylomagnum ishizawai</name>
    <dbReference type="NCBI Taxonomy" id="1760988"/>
    <lineage>
        <taxon>Bacteria</taxon>
        <taxon>Pseudomonadati</taxon>
        <taxon>Pseudomonadota</taxon>
        <taxon>Gammaproteobacteria</taxon>
        <taxon>Methylococcales</taxon>
        <taxon>Methylococcaceae</taxon>
        <taxon>Methylomagnum</taxon>
    </lineage>
</organism>
<evidence type="ECO:0000313" key="2">
    <source>
        <dbReference type="EMBL" id="SMF94393.1"/>
    </source>
</evidence>
<dbReference type="Proteomes" id="UP000192923">
    <property type="component" value="Unassembled WGS sequence"/>
</dbReference>
<dbReference type="RefSeq" id="WP_085211737.1">
    <property type="nucleotide sequence ID" value="NZ_FXAM01000001.1"/>
</dbReference>
<proteinExistence type="predicted"/>
<reference evidence="2 3" key="1">
    <citation type="submission" date="2016-12" db="EMBL/GenBank/DDBJ databases">
        <authorList>
            <person name="Song W.-J."/>
            <person name="Kurnit D.M."/>
        </authorList>
    </citation>
    <scope>NUCLEOTIDE SEQUENCE [LARGE SCALE GENOMIC DNA]</scope>
    <source>
        <strain evidence="2 3">175</strain>
    </source>
</reference>
<gene>
    <name evidence="2" type="ORF">SAMN02949497_1707</name>
</gene>
<keyword evidence="3" id="KW-1185">Reference proteome</keyword>
<protein>
    <recommendedName>
        <fullName evidence="1">DUF4325 domain-containing protein</fullName>
    </recommendedName>
</protein>
<dbReference type="AlphaFoldDB" id="A0A1Y6D0N1"/>
<dbReference type="OrthoDB" id="1551124at2"/>
<dbReference type="EMBL" id="FXAM01000001">
    <property type="protein sequence ID" value="SMF94393.1"/>
    <property type="molecule type" value="Genomic_DNA"/>
</dbReference>
<dbReference type="Pfam" id="PF14213">
    <property type="entry name" value="DUF4325"/>
    <property type="match status" value="1"/>
</dbReference>
<feature type="domain" description="DUF4325" evidence="1">
    <location>
        <begin position="30"/>
        <end position="73"/>
    </location>
</feature>
<evidence type="ECO:0000313" key="3">
    <source>
        <dbReference type="Proteomes" id="UP000192923"/>
    </source>
</evidence>
<name>A0A1Y6D0N1_9GAMM</name>
<evidence type="ECO:0000259" key="1">
    <source>
        <dbReference type="Pfam" id="PF14213"/>
    </source>
</evidence>
<dbReference type="InterPro" id="IPR025474">
    <property type="entry name" value="DUF4325"/>
</dbReference>
<sequence>MTNQSNIIDIGRDFSRYPAGRFISDGPYCGEIFRDKFLVPVLDMQGKTTIELDNTAGYGSSFLEEAFGGLVRLGFTVRQVRDAFNLHSEDNSLIEEIQEYIEDAGHE</sequence>
<accession>A0A1Y6D0N1</accession>